<dbReference type="InterPro" id="IPR036286">
    <property type="entry name" value="LexA/Signal_pep-like_sf"/>
</dbReference>
<dbReference type="EMBL" id="JAVKGS010000001">
    <property type="protein sequence ID" value="MDR5691324.1"/>
    <property type="molecule type" value="Genomic_DNA"/>
</dbReference>
<gene>
    <name evidence="8" type="ORF">RH861_04525</name>
</gene>
<organism evidence="8 9">
    <name type="scientific">Agromyces indicus</name>
    <dbReference type="NCBI Taxonomy" id="758919"/>
    <lineage>
        <taxon>Bacteria</taxon>
        <taxon>Bacillati</taxon>
        <taxon>Actinomycetota</taxon>
        <taxon>Actinomycetes</taxon>
        <taxon>Micrococcales</taxon>
        <taxon>Microbacteriaceae</taxon>
        <taxon>Agromyces</taxon>
    </lineage>
</organism>
<evidence type="ECO:0000256" key="5">
    <source>
        <dbReference type="NCBIfam" id="TIGR02228"/>
    </source>
</evidence>
<evidence type="ECO:0000313" key="9">
    <source>
        <dbReference type="Proteomes" id="UP001260072"/>
    </source>
</evidence>
<evidence type="ECO:0000313" key="8">
    <source>
        <dbReference type="EMBL" id="MDR5691324.1"/>
    </source>
</evidence>
<keyword evidence="9" id="KW-1185">Reference proteome</keyword>
<dbReference type="CDD" id="cd06530">
    <property type="entry name" value="S26_SPase_I"/>
    <property type="match status" value="1"/>
</dbReference>
<evidence type="ECO:0000256" key="1">
    <source>
        <dbReference type="ARBA" id="ARBA00004370"/>
    </source>
</evidence>
<reference evidence="9" key="1">
    <citation type="submission" date="2023-07" db="EMBL/GenBank/DDBJ databases">
        <title>Description of three actinobacteria isolated from air of manufacturing shop in a pharmaceutical factory.</title>
        <authorList>
            <person name="Zhang D.-F."/>
        </authorList>
    </citation>
    <scope>NUCLEOTIDE SEQUENCE [LARGE SCALE GENOMIC DNA]</scope>
    <source>
        <strain evidence="9">CCTCC AB 2011122</strain>
    </source>
</reference>
<keyword evidence="3 7" id="KW-1133">Transmembrane helix</keyword>
<dbReference type="GO" id="GO:0009003">
    <property type="term" value="F:signal peptidase activity"/>
    <property type="evidence" value="ECO:0007669"/>
    <property type="project" value="UniProtKB-EC"/>
</dbReference>
<dbReference type="EC" id="3.4.21.89" evidence="5"/>
<feature type="transmembrane region" description="Helical" evidence="7">
    <location>
        <begin position="12"/>
        <end position="31"/>
    </location>
</feature>
<evidence type="ECO:0000256" key="3">
    <source>
        <dbReference type="ARBA" id="ARBA00022989"/>
    </source>
</evidence>
<keyword evidence="4 7" id="KW-0472">Membrane</keyword>
<dbReference type="Proteomes" id="UP001260072">
    <property type="component" value="Unassembled WGS sequence"/>
</dbReference>
<dbReference type="NCBIfam" id="TIGR02228">
    <property type="entry name" value="sigpep_I_arch"/>
    <property type="match status" value="1"/>
</dbReference>
<comment type="caution">
    <text evidence="8">The sequence shown here is derived from an EMBL/GenBank/DDBJ whole genome shotgun (WGS) entry which is preliminary data.</text>
</comment>
<accession>A0ABU1FHU3</accession>
<evidence type="ECO:0000256" key="4">
    <source>
        <dbReference type="ARBA" id="ARBA00023136"/>
    </source>
</evidence>
<dbReference type="InterPro" id="IPR001733">
    <property type="entry name" value="Peptidase_S26B"/>
</dbReference>
<dbReference type="SUPFAM" id="SSF51306">
    <property type="entry name" value="LexA/Signal peptidase"/>
    <property type="match status" value="1"/>
</dbReference>
<sequence length="207" mass="21497">MSATRTAKTIGNAMITAVALIATAIAALMLLPGLLGLDRYVITGGSMSGTFERGALVFERQVPVADLRVGDVITYLPPAESGITELVTHRIISIEPAPAGTDSPIFQTQGDANESADPWTFALEDAVQPRVEGWLPEVGWIFIGLAEPLTRVLVIGIPAGIVALLCLRDVISALRGSKTTGTPVPPDPNAGVPVLTPAPTPSGQVVT</sequence>
<evidence type="ECO:0000256" key="6">
    <source>
        <dbReference type="SAM" id="MobiDB-lite"/>
    </source>
</evidence>
<keyword evidence="2 7" id="KW-0812">Transmembrane</keyword>
<evidence type="ECO:0000256" key="2">
    <source>
        <dbReference type="ARBA" id="ARBA00022692"/>
    </source>
</evidence>
<protein>
    <recommendedName>
        <fullName evidence="5">Signal peptidase I</fullName>
        <ecNumber evidence="5">3.4.21.89</ecNumber>
    </recommendedName>
</protein>
<name>A0ABU1FHU3_9MICO</name>
<comment type="subcellular location">
    <subcellularLocation>
        <location evidence="1">Membrane</location>
    </subcellularLocation>
</comment>
<evidence type="ECO:0000256" key="7">
    <source>
        <dbReference type="SAM" id="Phobius"/>
    </source>
</evidence>
<keyword evidence="8" id="KW-0378">Hydrolase</keyword>
<dbReference type="InterPro" id="IPR019533">
    <property type="entry name" value="Peptidase_S26"/>
</dbReference>
<feature type="region of interest" description="Disordered" evidence="6">
    <location>
        <begin position="177"/>
        <end position="207"/>
    </location>
</feature>
<dbReference type="RefSeq" id="WP_310519948.1">
    <property type="nucleotide sequence ID" value="NZ_BAABBS010000003.1"/>
</dbReference>
<proteinExistence type="predicted"/>